<dbReference type="RefSeq" id="WP_131581585.1">
    <property type="nucleotide sequence ID" value="NZ_SJZJ01000002.1"/>
</dbReference>
<gene>
    <name evidence="2" type="ORF">EPD65_02560</name>
</gene>
<proteinExistence type="predicted"/>
<comment type="caution">
    <text evidence="2">The sequence shown here is derived from an EMBL/GenBank/DDBJ whole genome shotgun (WGS) entry which is preliminary data.</text>
</comment>
<organism evidence="2 3">
    <name type="scientific">Nocardioides jejuensis</name>
    <dbReference type="NCBI Taxonomy" id="2502782"/>
    <lineage>
        <taxon>Bacteria</taxon>
        <taxon>Bacillati</taxon>
        <taxon>Actinomycetota</taxon>
        <taxon>Actinomycetes</taxon>
        <taxon>Propionibacteriales</taxon>
        <taxon>Nocardioidaceae</taxon>
        <taxon>Nocardioides</taxon>
    </lineage>
</organism>
<feature type="signal peptide" evidence="1">
    <location>
        <begin position="1"/>
        <end position="21"/>
    </location>
</feature>
<keyword evidence="3" id="KW-1185">Reference proteome</keyword>
<keyword evidence="1" id="KW-0732">Signal</keyword>
<protein>
    <recommendedName>
        <fullName evidence="4">Lipoprotein</fullName>
    </recommendedName>
</protein>
<accession>A0A4R1CJA8</accession>
<sequence>MIVTRLAAVATSILLASGLTACGGPTAKSIASESCDLVKSVDIEKLMKDAVDQAMSGDTTVPPQLAELEKKGKALEKKAKDAGISESDVEKAMKDECGDELKKFEDLGSAEG</sequence>
<evidence type="ECO:0000313" key="3">
    <source>
        <dbReference type="Proteomes" id="UP000295453"/>
    </source>
</evidence>
<dbReference type="PROSITE" id="PS51257">
    <property type="entry name" value="PROKAR_LIPOPROTEIN"/>
    <property type="match status" value="1"/>
</dbReference>
<dbReference type="AlphaFoldDB" id="A0A4R1CJA8"/>
<dbReference type="Proteomes" id="UP000295453">
    <property type="component" value="Unassembled WGS sequence"/>
</dbReference>
<evidence type="ECO:0000313" key="2">
    <source>
        <dbReference type="EMBL" id="TCJ30937.1"/>
    </source>
</evidence>
<name>A0A4R1CJA8_9ACTN</name>
<reference evidence="2 3" key="1">
    <citation type="submission" date="2019-03" db="EMBL/GenBank/DDBJ databases">
        <authorList>
            <person name="Kim M.K.M."/>
        </authorList>
    </citation>
    <scope>NUCLEOTIDE SEQUENCE [LARGE SCALE GENOMIC DNA]</scope>
    <source>
        <strain evidence="2 3">18JY15-6</strain>
    </source>
</reference>
<evidence type="ECO:0000256" key="1">
    <source>
        <dbReference type="SAM" id="SignalP"/>
    </source>
</evidence>
<dbReference type="EMBL" id="SJZJ01000002">
    <property type="protein sequence ID" value="TCJ30937.1"/>
    <property type="molecule type" value="Genomic_DNA"/>
</dbReference>
<feature type="chain" id="PRO_5038742974" description="Lipoprotein" evidence="1">
    <location>
        <begin position="22"/>
        <end position="112"/>
    </location>
</feature>
<evidence type="ECO:0008006" key="4">
    <source>
        <dbReference type="Google" id="ProtNLM"/>
    </source>
</evidence>